<sequence length="249" mass="28476">MPSIMDYNLEPMSSSSSSTPDVPTSRTDHDKASFSTDCNRKTSLDSTSSSECSDIEYNDTSCYYNDDYNDILKRILNKQHPVRISLKLYVTENTYSIWDTPMSSSSSSTPDVPTSRTDHDKASFSTDCNRKTSLDSTSSSECSDIEYNDTSCYYNDDYNDILKRILNKQHPVRISLKLYVTENTYSIWDTEKLKCNSVILCMRKDREDRANLVRTFLFLGFQPLAPKSELAPQATDEGNLYLIYNINEE</sequence>
<feature type="compositionally biased region" description="Low complexity" evidence="5">
    <location>
        <begin position="100"/>
        <end position="115"/>
    </location>
</feature>
<proteinExistence type="inferred from homology"/>
<protein>
    <recommendedName>
        <fullName evidence="3">Ornithine decarboxylase antizyme</fullName>
    </recommendedName>
</protein>
<feature type="compositionally biased region" description="Basic and acidic residues" evidence="5">
    <location>
        <begin position="116"/>
        <end position="133"/>
    </location>
</feature>
<evidence type="ECO:0000313" key="7">
    <source>
        <dbReference type="Proteomes" id="UP000092461"/>
    </source>
</evidence>
<dbReference type="EMBL" id="AJWK01016091">
    <property type="status" value="NOT_ANNOTATED_CDS"/>
    <property type="molecule type" value="Genomic_DNA"/>
</dbReference>
<dbReference type="GO" id="GO:0045732">
    <property type="term" value="P:positive regulation of protein catabolic process"/>
    <property type="evidence" value="ECO:0007669"/>
    <property type="project" value="TreeGrafter"/>
</dbReference>
<evidence type="ECO:0000313" key="6">
    <source>
        <dbReference type="EnsemblMetazoa" id="LLOJ005076-PA"/>
    </source>
</evidence>
<dbReference type="VEuPathDB" id="VectorBase:LLOJ005076"/>
<evidence type="ECO:0000256" key="4">
    <source>
        <dbReference type="ARBA" id="ARBA00022758"/>
    </source>
</evidence>
<dbReference type="GO" id="GO:0005737">
    <property type="term" value="C:cytoplasm"/>
    <property type="evidence" value="ECO:0007669"/>
    <property type="project" value="TreeGrafter"/>
</dbReference>
<dbReference type="SUPFAM" id="SSF55729">
    <property type="entry name" value="Acyl-CoA N-acyltransferases (Nat)"/>
    <property type="match status" value="1"/>
</dbReference>
<dbReference type="Pfam" id="PF02100">
    <property type="entry name" value="ODC_AZ"/>
    <property type="match status" value="1"/>
</dbReference>
<dbReference type="InterPro" id="IPR038581">
    <property type="entry name" value="ODC_AZ_sf"/>
</dbReference>
<feature type="compositionally biased region" description="Basic and acidic residues" evidence="5">
    <location>
        <begin position="26"/>
        <end position="43"/>
    </location>
</feature>
<evidence type="ECO:0000256" key="2">
    <source>
        <dbReference type="ARBA" id="ARBA00011836"/>
    </source>
</evidence>
<dbReference type="InterPro" id="IPR016181">
    <property type="entry name" value="Acyl_CoA_acyltransferase"/>
</dbReference>
<accession>A0A1B0CKD9</accession>
<dbReference type="VEuPathDB" id="VectorBase:LLONM1_008149"/>
<comment type="subunit">
    <text evidence="2">Interacts with ODC1 and thereby sterically blocks ODC homodimerization.</text>
</comment>
<dbReference type="PANTHER" id="PTHR10279:SF10">
    <property type="entry name" value="ORNITHINE DECARBOXYLASE ANTIZYME"/>
    <property type="match status" value="1"/>
</dbReference>
<feature type="region of interest" description="Disordered" evidence="5">
    <location>
        <begin position="100"/>
        <end position="139"/>
    </location>
</feature>
<evidence type="ECO:0000256" key="1">
    <source>
        <dbReference type="ARBA" id="ARBA00008796"/>
    </source>
</evidence>
<dbReference type="Gene3D" id="3.40.630.60">
    <property type="match status" value="1"/>
</dbReference>
<dbReference type="Proteomes" id="UP000092461">
    <property type="component" value="Unassembled WGS sequence"/>
</dbReference>
<feature type="region of interest" description="Disordered" evidence="5">
    <location>
        <begin position="1"/>
        <end position="52"/>
    </location>
</feature>
<dbReference type="AlphaFoldDB" id="A0A1B0CKD9"/>
<dbReference type="InterPro" id="IPR002993">
    <property type="entry name" value="ODC_AZ"/>
</dbReference>
<name>A0A1B0CKD9_LUTLO</name>
<keyword evidence="4" id="KW-0688">Ribosomal frameshifting</keyword>
<organism evidence="6 7">
    <name type="scientific">Lutzomyia longipalpis</name>
    <name type="common">Sand fly</name>
    <dbReference type="NCBI Taxonomy" id="7200"/>
    <lineage>
        <taxon>Eukaryota</taxon>
        <taxon>Metazoa</taxon>
        <taxon>Ecdysozoa</taxon>
        <taxon>Arthropoda</taxon>
        <taxon>Hexapoda</taxon>
        <taxon>Insecta</taxon>
        <taxon>Pterygota</taxon>
        <taxon>Neoptera</taxon>
        <taxon>Endopterygota</taxon>
        <taxon>Diptera</taxon>
        <taxon>Nematocera</taxon>
        <taxon>Psychodoidea</taxon>
        <taxon>Psychodidae</taxon>
        <taxon>Lutzomyia</taxon>
        <taxon>Lutzomyia</taxon>
    </lineage>
</organism>
<evidence type="ECO:0000256" key="5">
    <source>
        <dbReference type="SAM" id="MobiDB-lite"/>
    </source>
</evidence>
<dbReference type="EMBL" id="AJWK01016094">
    <property type="status" value="NOT_ANNOTATED_CDS"/>
    <property type="molecule type" value="Genomic_DNA"/>
</dbReference>
<dbReference type="EnsemblMetazoa" id="LLOJ005076-RA">
    <property type="protein sequence ID" value="LLOJ005076-PA"/>
    <property type="gene ID" value="LLOJ005076"/>
</dbReference>
<dbReference type="EMBL" id="AJWK01016092">
    <property type="status" value="NOT_ANNOTATED_CDS"/>
    <property type="molecule type" value="Genomic_DNA"/>
</dbReference>
<dbReference type="GO" id="GO:0075523">
    <property type="term" value="P:viral translational frameshifting"/>
    <property type="evidence" value="ECO:0007669"/>
    <property type="project" value="UniProtKB-KW"/>
</dbReference>
<keyword evidence="7" id="KW-1185">Reference proteome</keyword>
<dbReference type="PANTHER" id="PTHR10279">
    <property type="entry name" value="ORNITHINE DECARBOXYLASE ANTIZYME"/>
    <property type="match status" value="1"/>
</dbReference>
<reference evidence="6" key="1">
    <citation type="submission" date="2020-05" db="UniProtKB">
        <authorList>
            <consortium name="EnsemblMetazoa"/>
        </authorList>
    </citation>
    <scope>IDENTIFICATION</scope>
    <source>
        <strain evidence="6">Jacobina</strain>
    </source>
</reference>
<dbReference type="EMBL" id="AJWK01016093">
    <property type="status" value="NOT_ANNOTATED_CDS"/>
    <property type="molecule type" value="Genomic_DNA"/>
</dbReference>
<dbReference type="EMBL" id="AJWK01016090">
    <property type="status" value="NOT_ANNOTATED_CDS"/>
    <property type="molecule type" value="Genomic_DNA"/>
</dbReference>
<dbReference type="GO" id="GO:0005634">
    <property type="term" value="C:nucleus"/>
    <property type="evidence" value="ECO:0007669"/>
    <property type="project" value="TreeGrafter"/>
</dbReference>
<dbReference type="GO" id="GO:0008073">
    <property type="term" value="F:ornithine decarboxylase inhibitor activity"/>
    <property type="evidence" value="ECO:0007669"/>
    <property type="project" value="InterPro"/>
</dbReference>
<dbReference type="EMBL" id="AJWK01016095">
    <property type="status" value="NOT_ANNOTATED_CDS"/>
    <property type="molecule type" value="Genomic_DNA"/>
</dbReference>
<comment type="similarity">
    <text evidence="1">Belongs to the ODC antizyme family.</text>
</comment>
<evidence type="ECO:0000256" key="3">
    <source>
        <dbReference type="ARBA" id="ARBA00017712"/>
    </source>
</evidence>